<evidence type="ECO:0000313" key="4">
    <source>
        <dbReference type="Proteomes" id="UP001054854"/>
    </source>
</evidence>
<proteinExistence type="predicted"/>
<feature type="compositionally biased region" description="Basic and acidic residues" evidence="1">
    <location>
        <begin position="34"/>
        <end position="56"/>
    </location>
</feature>
<dbReference type="InterPro" id="IPR045745">
    <property type="entry name" value="HTH_58_Actinobacteria-type"/>
</dbReference>
<evidence type="ECO:0000259" key="2">
    <source>
        <dbReference type="Pfam" id="PF19575"/>
    </source>
</evidence>
<dbReference type="Gene3D" id="1.10.10.60">
    <property type="entry name" value="Homeodomain-like"/>
    <property type="match status" value="1"/>
</dbReference>
<reference evidence="3" key="1">
    <citation type="submission" date="2024-05" db="EMBL/GenBank/DDBJ databases">
        <title>Whole genome shotgun sequence of Streptomyces hygroscopicus NBRC 113678.</title>
        <authorList>
            <person name="Komaki H."/>
            <person name="Tamura T."/>
        </authorList>
    </citation>
    <scope>NUCLEOTIDE SEQUENCE</scope>
    <source>
        <strain evidence="3">N11-34</strain>
    </source>
</reference>
<feature type="region of interest" description="Disordered" evidence="1">
    <location>
        <begin position="1"/>
        <end position="59"/>
    </location>
</feature>
<name>A0ABQ3U0X5_STRHY</name>
<keyword evidence="4" id="KW-1185">Reference proteome</keyword>
<protein>
    <recommendedName>
        <fullName evidence="2">Helix-turn-helix domain-containing protein</fullName>
    </recommendedName>
</protein>
<gene>
    <name evidence="3" type="ORF">TPA0910_37010</name>
</gene>
<feature type="domain" description="Helix-turn-helix" evidence="2">
    <location>
        <begin position="55"/>
        <end position="116"/>
    </location>
</feature>
<dbReference type="Pfam" id="PF19575">
    <property type="entry name" value="HTH_58"/>
    <property type="match status" value="1"/>
</dbReference>
<accession>A0ABQ3U0X5</accession>
<dbReference type="Proteomes" id="UP001054854">
    <property type="component" value="Unassembled WGS sequence"/>
</dbReference>
<organism evidence="3 4">
    <name type="scientific">Streptomyces hygroscopicus</name>
    <dbReference type="NCBI Taxonomy" id="1912"/>
    <lineage>
        <taxon>Bacteria</taxon>
        <taxon>Bacillati</taxon>
        <taxon>Actinomycetota</taxon>
        <taxon>Actinomycetes</taxon>
        <taxon>Kitasatosporales</taxon>
        <taxon>Streptomycetaceae</taxon>
        <taxon>Streptomyces</taxon>
        <taxon>Streptomyces violaceusniger group</taxon>
    </lineage>
</organism>
<sequence>MNGNGILASEGRRAAISRNPSSTDLAEWVARKPCRGDHESPERTSHEEARVAETLKKGSRVTGAAREKLAADLKKKYDSGASIRALAEETGRSYGFVHRMLSESGVSLRGRGGATRGKKAASA</sequence>
<evidence type="ECO:0000313" key="3">
    <source>
        <dbReference type="EMBL" id="GHJ29268.1"/>
    </source>
</evidence>
<evidence type="ECO:0000256" key="1">
    <source>
        <dbReference type="SAM" id="MobiDB-lite"/>
    </source>
</evidence>
<dbReference type="EMBL" id="BNEK01000003">
    <property type="protein sequence ID" value="GHJ29268.1"/>
    <property type="molecule type" value="Genomic_DNA"/>
</dbReference>
<comment type="caution">
    <text evidence="3">The sequence shown here is derived from an EMBL/GenBank/DDBJ whole genome shotgun (WGS) entry which is preliminary data.</text>
</comment>